<feature type="compositionally biased region" description="Low complexity" evidence="1">
    <location>
        <begin position="1"/>
        <end position="15"/>
    </location>
</feature>
<sequence>MASTPLSAPAEEPPSISKPPAPPPPLALPVPFERRHPASLLPISTHDIRLVHLVGRRVTMEMIEYIARKAAAVIRIEGEPDPSQSPDGVDAGSSSRPDASPETTTIPTPPNTPHRPKVTFKDAQGKAASEPSKASSSNAVSSTTGAPLITLNNFILRLVKCSNVQVGTLLTTLVYLERLRAKLPTMAKGMACTRHRVFLATLIVTAKYLNDSSPKNIHWANYAVLFDVAEVNLMEKQLLYLLDYDLRFDETEVLGMFNPFLGQPS</sequence>
<dbReference type="GO" id="GO:0000307">
    <property type="term" value="C:cyclin-dependent protein kinase holoenzyme complex"/>
    <property type="evidence" value="ECO:0007669"/>
    <property type="project" value="TreeGrafter"/>
</dbReference>
<dbReference type="STRING" id="71717.A0A4Y7T621"/>
<dbReference type="InterPro" id="IPR036915">
    <property type="entry name" value="Cyclin-like_sf"/>
</dbReference>
<comment type="caution">
    <text evidence="2">The sequence shown here is derived from an EMBL/GenBank/DDBJ whole genome shotgun (WGS) entry which is preliminary data.</text>
</comment>
<feature type="compositionally biased region" description="Polar residues" evidence="1">
    <location>
        <begin position="82"/>
        <end position="97"/>
    </location>
</feature>
<reference evidence="2 3" key="1">
    <citation type="journal article" date="2019" name="Nat. Ecol. Evol.">
        <title>Megaphylogeny resolves global patterns of mushroom evolution.</title>
        <authorList>
            <person name="Varga T."/>
            <person name="Krizsan K."/>
            <person name="Foldi C."/>
            <person name="Dima B."/>
            <person name="Sanchez-Garcia M."/>
            <person name="Sanchez-Ramirez S."/>
            <person name="Szollosi G.J."/>
            <person name="Szarkandi J.G."/>
            <person name="Papp V."/>
            <person name="Albert L."/>
            <person name="Andreopoulos W."/>
            <person name="Angelini C."/>
            <person name="Antonin V."/>
            <person name="Barry K.W."/>
            <person name="Bougher N.L."/>
            <person name="Buchanan P."/>
            <person name="Buyck B."/>
            <person name="Bense V."/>
            <person name="Catcheside P."/>
            <person name="Chovatia M."/>
            <person name="Cooper J."/>
            <person name="Damon W."/>
            <person name="Desjardin D."/>
            <person name="Finy P."/>
            <person name="Geml J."/>
            <person name="Haridas S."/>
            <person name="Hughes K."/>
            <person name="Justo A."/>
            <person name="Karasinski D."/>
            <person name="Kautmanova I."/>
            <person name="Kiss B."/>
            <person name="Kocsube S."/>
            <person name="Kotiranta H."/>
            <person name="LaButti K.M."/>
            <person name="Lechner B.E."/>
            <person name="Liimatainen K."/>
            <person name="Lipzen A."/>
            <person name="Lukacs Z."/>
            <person name="Mihaltcheva S."/>
            <person name="Morgado L.N."/>
            <person name="Niskanen T."/>
            <person name="Noordeloos M.E."/>
            <person name="Ohm R.A."/>
            <person name="Ortiz-Santana B."/>
            <person name="Ovrebo C."/>
            <person name="Racz N."/>
            <person name="Riley R."/>
            <person name="Savchenko A."/>
            <person name="Shiryaev A."/>
            <person name="Soop K."/>
            <person name="Spirin V."/>
            <person name="Szebenyi C."/>
            <person name="Tomsovsky M."/>
            <person name="Tulloss R.E."/>
            <person name="Uehling J."/>
            <person name="Grigoriev I.V."/>
            <person name="Vagvolgyi C."/>
            <person name="Papp T."/>
            <person name="Martin F.M."/>
            <person name="Miettinen O."/>
            <person name="Hibbett D.S."/>
            <person name="Nagy L.G."/>
        </authorList>
    </citation>
    <scope>NUCLEOTIDE SEQUENCE [LARGE SCALE GENOMIC DNA]</scope>
    <source>
        <strain evidence="2 3">FP101781</strain>
    </source>
</reference>
<dbReference type="Proteomes" id="UP000298030">
    <property type="component" value="Unassembled WGS sequence"/>
</dbReference>
<evidence type="ECO:0000313" key="2">
    <source>
        <dbReference type="EMBL" id="TEB29461.1"/>
    </source>
</evidence>
<dbReference type="InterPro" id="IPR013922">
    <property type="entry name" value="Cyclin_PHO80-like"/>
</dbReference>
<dbReference type="PANTHER" id="PTHR15615">
    <property type="match status" value="1"/>
</dbReference>
<evidence type="ECO:0000313" key="3">
    <source>
        <dbReference type="Proteomes" id="UP000298030"/>
    </source>
</evidence>
<keyword evidence="3" id="KW-1185">Reference proteome</keyword>
<feature type="compositionally biased region" description="Low complexity" evidence="1">
    <location>
        <begin position="127"/>
        <end position="142"/>
    </location>
</feature>
<feature type="compositionally biased region" description="Pro residues" evidence="1">
    <location>
        <begin position="16"/>
        <end position="28"/>
    </location>
</feature>
<dbReference type="OrthoDB" id="10250320at2759"/>
<proteinExistence type="predicted"/>
<name>A0A4Y7T621_COPMI</name>
<dbReference type="CDD" id="cd20557">
    <property type="entry name" value="CYCLIN_ScPCL1-like"/>
    <property type="match status" value="1"/>
</dbReference>
<dbReference type="EMBL" id="QPFP01000027">
    <property type="protein sequence ID" value="TEB29461.1"/>
    <property type="molecule type" value="Genomic_DNA"/>
</dbReference>
<dbReference type="PANTHER" id="PTHR15615:SF10">
    <property type="entry name" value="PHO85 CYCLIN-2-RELATED"/>
    <property type="match status" value="1"/>
</dbReference>
<dbReference type="Gene3D" id="1.10.472.10">
    <property type="entry name" value="Cyclin-like"/>
    <property type="match status" value="1"/>
</dbReference>
<accession>A0A4Y7T621</accession>
<feature type="region of interest" description="Disordered" evidence="1">
    <location>
        <begin position="1"/>
        <end position="30"/>
    </location>
</feature>
<feature type="region of interest" description="Disordered" evidence="1">
    <location>
        <begin position="78"/>
        <end position="142"/>
    </location>
</feature>
<feature type="non-terminal residue" evidence="2">
    <location>
        <position position="265"/>
    </location>
</feature>
<dbReference type="AlphaFoldDB" id="A0A4Y7T621"/>
<evidence type="ECO:0000256" key="1">
    <source>
        <dbReference type="SAM" id="MobiDB-lite"/>
    </source>
</evidence>
<dbReference type="SUPFAM" id="SSF47954">
    <property type="entry name" value="Cyclin-like"/>
    <property type="match status" value="1"/>
</dbReference>
<dbReference type="Pfam" id="PF08613">
    <property type="entry name" value="Cyclin"/>
    <property type="match status" value="1"/>
</dbReference>
<dbReference type="GO" id="GO:0016538">
    <property type="term" value="F:cyclin-dependent protein serine/threonine kinase regulator activity"/>
    <property type="evidence" value="ECO:0007669"/>
    <property type="project" value="TreeGrafter"/>
</dbReference>
<protein>
    <submittedName>
        <fullName evidence="2">Uncharacterized protein</fullName>
    </submittedName>
</protein>
<dbReference type="GO" id="GO:0019901">
    <property type="term" value="F:protein kinase binding"/>
    <property type="evidence" value="ECO:0007669"/>
    <property type="project" value="InterPro"/>
</dbReference>
<gene>
    <name evidence="2" type="ORF">FA13DRAFT_1632101</name>
</gene>
<organism evidence="2 3">
    <name type="scientific">Coprinellus micaceus</name>
    <name type="common">Glistening ink-cap mushroom</name>
    <name type="synonym">Coprinus micaceus</name>
    <dbReference type="NCBI Taxonomy" id="71717"/>
    <lineage>
        <taxon>Eukaryota</taxon>
        <taxon>Fungi</taxon>
        <taxon>Dikarya</taxon>
        <taxon>Basidiomycota</taxon>
        <taxon>Agaricomycotina</taxon>
        <taxon>Agaricomycetes</taxon>
        <taxon>Agaricomycetidae</taxon>
        <taxon>Agaricales</taxon>
        <taxon>Agaricineae</taxon>
        <taxon>Psathyrellaceae</taxon>
        <taxon>Coprinellus</taxon>
    </lineage>
</organism>
<dbReference type="GO" id="GO:0005634">
    <property type="term" value="C:nucleus"/>
    <property type="evidence" value="ECO:0007669"/>
    <property type="project" value="TreeGrafter"/>
</dbReference>